<evidence type="ECO:0000313" key="3">
    <source>
        <dbReference type="Proteomes" id="UP001589776"/>
    </source>
</evidence>
<feature type="compositionally biased region" description="Low complexity" evidence="1">
    <location>
        <begin position="68"/>
        <end position="119"/>
    </location>
</feature>
<accession>A0ABV6DQF9</accession>
<evidence type="ECO:0000313" key="2">
    <source>
        <dbReference type="EMBL" id="MFC0214890.1"/>
    </source>
</evidence>
<reference evidence="2 3" key="1">
    <citation type="submission" date="2024-09" db="EMBL/GenBank/DDBJ databases">
        <authorList>
            <person name="Sun Q."/>
            <person name="Mori K."/>
        </authorList>
    </citation>
    <scope>NUCLEOTIDE SEQUENCE [LARGE SCALE GENOMIC DNA]</scope>
    <source>
        <strain evidence="2 3">CCM 7759</strain>
    </source>
</reference>
<dbReference type="EMBL" id="JBHLWN010000077">
    <property type="protein sequence ID" value="MFC0214890.1"/>
    <property type="molecule type" value="Genomic_DNA"/>
</dbReference>
<protein>
    <submittedName>
        <fullName evidence="2">Uncharacterized protein</fullName>
    </submittedName>
</protein>
<dbReference type="RefSeq" id="WP_377472314.1">
    <property type="nucleotide sequence ID" value="NZ_JBHLWN010000077.1"/>
</dbReference>
<name>A0ABV6DQF9_9BACL</name>
<gene>
    <name evidence="2" type="ORF">ACFFK0_21000</name>
</gene>
<dbReference type="Proteomes" id="UP001589776">
    <property type="component" value="Unassembled WGS sequence"/>
</dbReference>
<keyword evidence="3" id="KW-1185">Reference proteome</keyword>
<proteinExistence type="predicted"/>
<evidence type="ECO:0000256" key="1">
    <source>
        <dbReference type="SAM" id="MobiDB-lite"/>
    </source>
</evidence>
<organism evidence="2 3">
    <name type="scientific">Paenibacillus chartarius</name>
    <dbReference type="NCBI Taxonomy" id="747481"/>
    <lineage>
        <taxon>Bacteria</taxon>
        <taxon>Bacillati</taxon>
        <taxon>Bacillota</taxon>
        <taxon>Bacilli</taxon>
        <taxon>Bacillales</taxon>
        <taxon>Paenibacillaceae</taxon>
        <taxon>Paenibacillus</taxon>
    </lineage>
</organism>
<sequence length="152" mass="15404">MRIGTFLLGGIVGAATVIYLSDKQNRSMMFQAIANPDSLGKMLNKTKDKAMDTIMNATIGAGLGGKSGSSASAFNSGAGASSSSPMSTTTTTSFTSTAPRTNSASPASMNASSGSSQGGLDQVQNIVNQDPELKRTVNEILSDSGKTGATLQ</sequence>
<feature type="region of interest" description="Disordered" evidence="1">
    <location>
        <begin position="62"/>
        <end position="121"/>
    </location>
</feature>
<comment type="caution">
    <text evidence="2">The sequence shown here is derived from an EMBL/GenBank/DDBJ whole genome shotgun (WGS) entry which is preliminary data.</text>
</comment>